<dbReference type="AlphaFoldDB" id="A0A2T7PZX6"/>
<feature type="transmembrane region" description="Helical" evidence="18">
    <location>
        <begin position="226"/>
        <end position="244"/>
    </location>
</feature>
<protein>
    <recommendedName>
        <fullName evidence="4">Protein arginine N-methyltransferase 2</fullName>
    </recommendedName>
    <alternativeName>
        <fullName evidence="14">Histone-arginine N-methyltransferase PRMT2</fullName>
    </alternativeName>
</protein>
<feature type="domain" description="SH3" evidence="19">
    <location>
        <begin position="500"/>
        <end position="559"/>
    </location>
</feature>
<dbReference type="Pfam" id="PF00001">
    <property type="entry name" value="7tm_1"/>
    <property type="match status" value="1"/>
</dbReference>
<dbReference type="GO" id="GO:0042054">
    <property type="term" value="F:histone methyltransferase activity"/>
    <property type="evidence" value="ECO:0007669"/>
    <property type="project" value="TreeGrafter"/>
</dbReference>
<evidence type="ECO:0000313" key="22">
    <source>
        <dbReference type="Proteomes" id="UP000245119"/>
    </source>
</evidence>
<dbReference type="PANTHER" id="PTHR11006:SF92">
    <property type="entry name" value="PROTEIN ARGININE N-METHYLTRANSFERASE 2"/>
    <property type="match status" value="1"/>
</dbReference>
<feature type="transmembrane region" description="Helical" evidence="18">
    <location>
        <begin position="36"/>
        <end position="59"/>
    </location>
</feature>
<dbReference type="Pfam" id="PF07653">
    <property type="entry name" value="SH3_2"/>
    <property type="match status" value="1"/>
</dbReference>
<keyword evidence="17" id="KW-0675">Receptor</keyword>
<dbReference type="FunFam" id="2.70.160.11:FF:000007">
    <property type="entry name" value="Protein arginine N-methyltransferase 2"/>
    <property type="match status" value="1"/>
</dbReference>
<keyword evidence="10 17" id="KW-0812">Transmembrane</keyword>
<dbReference type="Pfam" id="PF22528">
    <property type="entry name" value="PRMT_C"/>
    <property type="match status" value="1"/>
</dbReference>
<feature type="transmembrane region" description="Helical" evidence="18">
    <location>
        <begin position="251"/>
        <end position="271"/>
    </location>
</feature>
<dbReference type="SMART" id="SM01381">
    <property type="entry name" value="7TM_GPCR_Srsx"/>
    <property type="match status" value="1"/>
</dbReference>
<dbReference type="SUPFAM" id="SSF50044">
    <property type="entry name" value="SH3-domain"/>
    <property type="match status" value="1"/>
</dbReference>
<dbReference type="InterPro" id="IPR029063">
    <property type="entry name" value="SAM-dependent_MTases_sf"/>
</dbReference>
<evidence type="ECO:0000259" key="20">
    <source>
        <dbReference type="PROSITE" id="PS50262"/>
    </source>
</evidence>
<dbReference type="PRINTS" id="PR00237">
    <property type="entry name" value="GPCRRHODOPSN"/>
</dbReference>
<feature type="transmembrane region" description="Helical" evidence="18">
    <location>
        <begin position="317"/>
        <end position="339"/>
    </location>
</feature>
<dbReference type="InterPro" id="IPR025799">
    <property type="entry name" value="Arg_MeTrfase"/>
</dbReference>
<accession>A0A2T7PZX6</accession>
<feature type="transmembrane region" description="Helical" evidence="18">
    <location>
        <begin position="160"/>
        <end position="179"/>
    </location>
</feature>
<dbReference type="EMBL" id="PZQS01000001">
    <property type="protein sequence ID" value="PVD38972.1"/>
    <property type="molecule type" value="Genomic_DNA"/>
</dbReference>
<dbReference type="SUPFAM" id="SSF53335">
    <property type="entry name" value="S-adenosyl-L-methionine-dependent methyltransferases"/>
    <property type="match status" value="1"/>
</dbReference>
<dbReference type="STRING" id="400727.A0A2T7PZX6"/>
<evidence type="ECO:0000256" key="11">
    <source>
        <dbReference type="ARBA" id="ARBA00022989"/>
    </source>
</evidence>
<dbReference type="InterPro" id="IPR055135">
    <property type="entry name" value="PRMT_dom"/>
</dbReference>
<evidence type="ECO:0000256" key="9">
    <source>
        <dbReference type="ARBA" id="ARBA00022691"/>
    </source>
</evidence>
<evidence type="ECO:0000256" key="16">
    <source>
        <dbReference type="PROSITE-ProRule" id="PRU01015"/>
    </source>
</evidence>
<keyword evidence="8 16" id="KW-0808">Transferase</keyword>
<dbReference type="PROSITE" id="PS51678">
    <property type="entry name" value="SAM_MT_PRMT"/>
    <property type="match status" value="1"/>
</dbReference>
<sequence length="924" mass="100467">MLGAHTKKIQVGAVMFGNATPPDSVARPLTGEKATLALVTVVLSLTAVVSNSLLVYVVVRTTTLHTSTNVFIASLSVAEFLTGLLVVPFVGAAAATAAASSPSASSSGWPFSSGACCFLAAMGVLGRCAASLSLLVVSADRCVAISRPLRYASIVTQRSTVVVLVVVWLQSLLMALLPLTRWGRYAYAEGFGMCLMRSSSGSDEESSTEGATGAGSEVLVKETLCTFAPAAAVLVLMAVTVHQIRGHRRVFAIVPIPVAATSLPAGTSSMVTAASSTFKAMRSLLLVILAFFVLGLPFAVACVLCQTGRKCSLPAPLLRSLLWLSFLGGIVNPILIMALNRKFRAALRALFFCGGCRILRAIKGLEKDPFALSTGLHTVMETTLVVNMIHGVCRRDANIWRQVVMNPSARPELLVPPAPRRVGILTLRKTRSSPECVNFGAVHISKSCHARCQVKPMDEDACGQKLHNDICVRDTDGSDQGINQTSDNFATLSLDATDDDEAEIMYAVGDFLGNGNNQLSFKAGDSLKIIQKCSEHWYWAELNGIVGYAPVNHLAPNHPTLHQICWQDDEYFESYGKLKLHHEMLSDKPRTFAYKSAILNNAHLLKDKVILDVGCGTGILSLMCAKHGHPKQVYAVEASDLAVYTKEVVENNGMSDKVTVLHDFVENINMDSPVDLIISEWMGTLLLFEMMIESVLIARDKYLAPYGTMWPSSASLFLMPVSAVDEYQDLIDFWTCQYDFNLSCLKPLALEEFLQKPNHGYILKRKDCLSVEAKLLELDIHQVRVEDLEEIVSHFDFCIDRSGILHGFCTWFQVDFQGLDPSIETTSLNTGPDNEPTHWKQNLFMLDNGLVVEKGDNVQGTVGNEVALRPALSLCCLDIDNSLINVGEETAGIFVGAVVGGFGSHKVNTPPTIAFHIWLQHHMT</sequence>
<dbReference type="InterPro" id="IPR036028">
    <property type="entry name" value="SH3-like_dom_sf"/>
</dbReference>
<dbReference type="PANTHER" id="PTHR11006">
    <property type="entry name" value="PROTEIN ARGININE N-METHYLTRANSFERASE"/>
    <property type="match status" value="1"/>
</dbReference>
<dbReference type="SMART" id="SM00326">
    <property type="entry name" value="SH3"/>
    <property type="match status" value="1"/>
</dbReference>
<dbReference type="InterPro" id="IPR001452">
    <property type="entry name" value="SH3_domain"/>
</dbReference>
<name>A0A2T7PZX6_POMCA</name>
<dbReference type="Pfam" id="PF06325">
    <property type="entry name" value="PrmA"/>
    <property type="match status" value="1"/>
</dbReference>
<comment type="similarity">
    <text evidence="17">Belongs to the G-protein coupled receptor 1 family.</text>
</comment>
<feature type="transmembrane region" description="Helical" evidence="18">
    <location>
        <begin position="71"/>
        <end position="99"/>
    </location>
</feature>
<keyword evidence="12 18" id="KW-0472">Membrane</keyword>
<evidence type="ECO:0000256" key="3">
    <source>
        <dbReference type="ARBA" id="ARBA00004496"/>
    </source>
</evidence>
<evidence type="ECO:0000259" key="19">
    <source>
        <dbReference type="PROSITE" id="PS50002"/>
    </source>
</evidence>
<feature type="transmembrane region" description="Helical" evidence="18">
    <location>
        <begin position="283"/>
        <end position="305"/>
    </location>
</feature>
<evidence type="ECO:0000256" key="7">
    <source>
        <dbReference type="ARBA" id="ARBA00022603"/>
    </source>
</evidence>
<dbReference type="Gene3D" id="3.40.50.150">
    <property type="entry name" value="Vaccinia Virus protein VP39"/>
    <property type="match status" value="1"/>
</dbReference>
<evidence type="ECO:0000256" key="13">
    <source>
        <dbReference type="ARBA" id="ARBA00023242"/>
    </source>
</evidence>
<evidence type="ECO:0000256" key="18">
    <source>
        <dbReference type="SAM" id="Phobius"/>
    </source>
</evidence>
<evidence type="ECO:0000256" key="2">
    <source>
        <dbReference type="ARBA" id="ARBA00004370"/>
    </source>
</evidence>
<gene>
    <name evidence="21" type="ORF">C0Q70_01597</name>
</gene>
<keyword evidence="7 16" id="KW-0489">Methyltransferase</keyword>
<keyword evidence="13" id="KW-0539">Nucleus</keyword>
<dbReference type="GO" id="GO:0004930">
    <property type="term" value="F:G protein-coupled receptor activity"/>
    <property type="evidence" value="ECO:0007669"/>
    <property type="project" value="UniProtKB-KW"/>
</dbReference>
<feature type="transmembrane region" description="Helical" evidence="18">
    <location>
        <begin position="111"/>
        <end position="139"/>
    </location>
</feature>
<organism evidence="21 22">
    <name type="scientific">Pomacea canaliculata</name>
    <name type="common">Golden apple snail</name>
    <dbReference type="NCBI Taxonomy" id="400727"/>
    <lineage>
        <taxon>Eukaryota</taxon>
        <taxon>Metazoa</taxon>
        <taxon>Spiralia</taxon>
        <taxon>Lophotrochozoa</taxon>
        <taxon>Mollusca</taxon>
        <taxon>Gastropoda</taxon>
        <taxon>Caenogastropoda</taxon>
        <taxon>Architaenioglossa</taxon>
        <taxon>Ampullarioidea</taxon>
        <taxon>Ampullariidae</taxon>
        <taxon>Pomacea</taxon>
    </lineage>
</organism>
<evidence type="ECO:0000256" key="15">
    <source>
        <dbReference type="PROSITE-ProRule" id="PRU00192"/>
    </source>
</evidence>
<keyword evidence="5 15" id="KW-0728">SH3 domain</keyword>
<evidence type="ECO:0000256" key="5">
    <source>
        <dbReference type="ARBA" id="ARBA00022443"/>
    </source>
</evidence>
<evidence type="ECO:0000256" key="14">
    <source>
        <dbReference type="ARBA" id="ARBA00082811"/>
    </source>
</evidence>
<evidence type="ECO:0000256" key="6">
    <source>
        <dbReference type="ARBA" id="ARBA00022490"/>
    </source>
</evidence>
<keyword evidence="6" id="KW-0963">Cytoplasm</keyword>
<dbReference type="Gene3D" id="2.70.160.11">
    <property type="entry name" value="Hnrnp arginine n-methyltransferase1"/>
    <property type="match status" value="1"/>
</dbReference>
<dbReference type="PROSITE" id="PS00237">
    <property type="entry name" value="G_PROTEIN_RECEP_F1_1"/>
    <property type="match status" value="1"/>
</dbReference>
<keyword evidence="22" id="KW-1185">Reference proteome</keyword>
<dbReference type="OrthoDB" id="7848332at2759"/>
<comment type="caution">
    <text evidence="21">The sequence shown here is derived from an EMBL/GenBank/DDBJ whole genome shotgun (WGS) entry which is preliminary data.</text>
</comment>
<dbReference type="GO" id="GO:0032259">
    <property type="term" value="P:methylation"/>
    <property type="evidence" value="ECO:0007669"/>
    <property type="project" value="UniProtKB-KW"/>
</dbReference>
<evidence type="ECO:0000256" key="1">
    <source>
        <dbReference type="ARBA" id="ARBA00004123"/>
    </source>
</evidence>
<dbReference type="InterPro" id="IPR000276">
    <property type="entry name" value="GPCR_Rhodpsn"/>
</dbReference>
<evidence type="ECO:0000256" key="4">
    <source>
        <dbReference type="ARBA" id="ARBA00018778"/>
    </source>
</evidence>
<dbReference type="InterPro" id="IPR017452">
    <property type="entry name" value="GPCR_Rhodpsn_7TM"/>
</dbReference>
<comment type="subcellular location">
    <subcellularLocation>
        <location evidence="3">Cytoplasm</location>
    </subcellularLocation>
    <subcellularLocation>
        <location evidence="2">Membrane</location>
    </subcellularLocation>
    <subcellularLocation>
        <location evidence="1">Nucleus</location>
    </subcellularLocation>
</comment>
<dbReference type="FunFam" id="3.40.50.150:FF:000016">
    <property type="entry name" value="Protein arginine N-methyltransferase 6"/>
    <property type="match status" value="1"/>
</dbReference>
<feature type="domain" description="G-protein coupled receptors family 1 profile" evidence="20">
    <location>
        <begin position="50"/>
        <end position="336"/>
    </location>
</feature>
<keyword evidence="9 16" id="KW-0949">S-adenosyl-L-methionine</keyword>
<dbReference type="GO" id="GO:0005737">
    <property type="term" value="C:cytoplasm"/>
    <property type="evidence" value="ECO:0007669"/>
    <property type="project" value="UniProtKB-SubCell"/>
</dbReference>
<evidence type="ECO:0000256" key="12">
    <source>
        <dbReference type="ARBA" id="ARBA00023136"/>
    </source>
</evidence>
<dbReference type="GO" id="GO:0016274">
    <property type="term" value="F:protein-arginine N-methyltransferase activity"/>
    <property type="evidence" value="ECO:0007669"/>
    <property type="project" value="InterPro"/>
</dbReference>
<evidence type="ECO:0000256" key="8">
    <source>
        <dbReference type="ARBA" id="ARBA00022679"/>
    </source>
</evidence>
<dbReference type="GO" id="GO:0016020">
    <property type="term" value="C:membrane"/>
    <property type="evidence" value="ECO:0007669"/>
    <property type="project" value="UniProtKB-SubCell"/>
</dbReference>
<dbReference type="CDD" id="cd00637">
    <property type="entry name" value="7tm_classA_rhodopsin-like"/>
    <property type="match status" value="1"/>
</dbReference>
<evidence type="ECO:0000256" key="17">
    <source>
        <dbReference type="RuleBase" id="RU000688"/>
    </source>
</evidence>
<keyword evidence="11 18" id="KW-1133">Transmembrane helix</keyword>
<dbReference type="GO" id="GO:0005634">
    <property type="term" value="C:nucleus"/>
    <property type="evidence" value="ECO:0007669"/>
    <property type="project" value="UniProtKB-SubCell"/>
</dbReference>
<keyword evidence="17" id="KW-0807">Transducer</keyword>
<proteinExistence type="inferred from homology"/>
<dbReference type="Gene3D" id="2.30.30.40">
    <property type="entry name" value="SH3 Domains"/>
    <property type="match status" value="1"/>
</dbReference>
<evidence type="ECO:0000256" key="10">
    <source>
        <dbReference type="ARBA" id="ARBA00022692"/>
    </source>
</evidence>
<dbReference type="SUPFAM" id="SSF81321">
    <property type="entry name" value="Family A G protein-coupled receptor-like"/>
    <property type="match status" value="1"/>
</dbReference>
<reference evidence="21 22" key="1">
    <citation type="submission" date="2018-04" db="EMBL/GenBank/DDBJ databases">
        <title>The genome of golden apple snail Pomacea canaliculata provides insight into stress tolerance and invasive adaptation.</title>
        <authorList>
            <person name="Liu C."/>
            <person name="Liu B."/>
            <person name="Ren Y."/>
            <person name="Zhang Y."/>
            <person name="Wang H."/>
            <person name="Li S."/>
            <person name="Jiang F."/>
            <person name="Yin L."/>
            <person name="Zhang G."/>
            <person name="Qian W."/>
            <person name="Fan W."/>
        </authorList>
    </citation>
    <scope>NUCLEOTIDE SEQUENCE [LARGE SCALE GENOMIC DNA]</scope>
    <source>
        <strain evidence="21">SZHN2017</strain>
        <tissue evidence="21">Muscle</tissue>
    </source>
</reference>
<dbReference type="PROSITE" id="PS50262">
    <property type="entry name" value="G_PROTEIN_RECEP_F1_2"/>
    <property type="match status" value="1"/>
</dbReference>
<dbReference type="Proteomes" id="UP000245119">
    <property type="component" value="Linkage Group LG1"/>
</dbReference>
<dbReference type="Gene3D" id="1.20.1070.10">
    <property type="entry name" value="Rhodopsin 7-helix transmembrane proteins"/>
    <property type="match status" value="1"/>
</dbReference>
<evidence type="ECO:0000313" key="21">
    <source>
        <dbReference type="EMBL" id="PVD38972.1"/>
    </source>
</evidence>
<keyword evidence="17" id="KW-0297">G-protein coupled receptor</keyword>
<dbReference type="CDD" id="cd02440">
    <property type="entry name" value="AdoMet_MTases"/>
    <property type="match status" value="1"/>
</dbReference>
<dbReference type="PROSITE" id="PS50002">
    <property type="entry name" value="SH3"/>
    <property type="match status" value="1"/>
</dbReference>